<keyword evidence="4" id="KW-1185">Reference proteome</keyword>
<protein>
    <submittedName>
        <fullName evidence="3">Uncharacterized protein</fullName>
    </submittedName>
</protein>
<evidence type="ECO:0000313" key="4">
    <source>
        <dbReference type="Proteomes" id="UP000778951"/>
    </source>
</evidence>
<feature type="coiled-coil region" evidence="1">
    <location>
        <begin position="2"/>
        <end position="29"/>
    </location>
</feature>
<feature type="transmembrane region" description="Helical" evidence="2">
    <location>
        <begin position="69"/>
        <end position="87"/>
    </location>
</feature>
<proteinExistence type="predicted"/>
<name>A0A968GIA5_9SPIO</name>
<feature type="coiled-coil region" evidence="1">
    <location>
        <begin position="101"/>
        <end position="138"/>
    </location>
</feature>
<dbReference type="Proteomes" id="UP000778951">
    <property type="component" value="Unassembled WGS sequence"/>
</dbReference>
<sequence>MNMDEKELLQHYEEEIKEYQADQKNMKKMLGAIGGSSHARKEKWISIFFIIAMVGTFGMGYLVPGFSKYLSIEIGVLLVSVKVLMLMHQQQKMQHFQFWILNSIEWKITSLEKKQAKLQQALKEVEGKEAKILDILEREP</sequence>
<keyword evidence="2" id="KW-0812">Transmembrane</keyword>
<evidence type="ECO:0000256" key="1">
    <source>
        <dbReference type="SAM" id="Coils"/>
    </source>
</evidence>
<dbReference type="EMBL" id="JAATLM010000001">
    <property type="protein sequence ID" value="NIZ69557.1"/>
    <property type="molecule type" value="Genomic_DNA"/>
</dbReference>
<accession>A0A968GIA5</accession>
<organism evidence="3 4">
    <name type="scientific">Entomospira culicis</name>
    <dbReference type="NCBI Taxonomy" id="2719989"/>
    <lineage>
        <taxon>Bacteria</taxon>
        <taxon>Pseudomonadati</taxon>
        <taxon>Spirochaetota</taxon>
        <taxon>Spirochaetia</taxon>
        <taxon>Spirochaetales</taxon>
        <taxon>Spirochaetaceae</taxon>
        <taxon>Entomospira</taxon>
    </lineage>
</organism>
<feature type="transmembrane region" description="Helical" evidence="2">
    <location>
        <begin position="44"/>
        <end position="63"/>
    </location>
</feature>
<dbReference type="AlphaFoldDB" id="A0A968GIA5"/>
<comment type="caution">
    <text evidence="3">The sequence shown here is derived from an EMBL/GenBank/DDBJ whole genome shotgun (WGS) entry which is preliminary data.</text>
</comment>
<keyword evidence="2" id="KW-0472">Membrane</keyword>
<keyword evidence="2" id="KW-1133">Transmembrane helix</keyword>
<keyword evidence="1" id="KW-0175">Coiled coil</keyword>
<gene>
    <name evidence="3" type="ORF">HCT48_04920</name>
</gene>
<reference evidence="3" key="1">
    <citation type="submission" date="2020-03" db="EMBL/GenBank/DDBJ databases">
        <title>Spirochaetal bacteria isolated from arthropods constitute a novel genus Entomospira genus novum within the order Spirochaetales.</title>
        <authorList>
            <person name="Grana-Miraglia L."/>
            <person name="Sikutova S."/>
            <person name="Fingerle V."/>
            <person name="Sing A."/>
            <person name="Castillo-Ramirez S."/>
            <person name="Margos G."/>
            <person name="Rudolf I."/>
        </authorList>
    </citation>
    <scope>NUCLEOTIDE SEQUENCE</scope>
    <source>
        <strain evidence="3">BR149</strain>
    </source>
</reference>
<dbReference type="RefSeq" id="WP_167695644.1">
    <property type="nucleotide sequence ID" value="NZ_CP118181.1"/>
</dbReference>
<evidence type="ECO:0000256" key="2">
    <source>
        <dbReference type="SAM" id="Phobius"/>
    </source>
</evidence>
<evidence type="ECO:0000313" key="3">
    <source>
        <dbReference type="EMBL" id="NIZ69557.1"/>
    </source>
</evidence>